<accession>A0A6B0S3M4</accession>
<keyword evidence="3" id="KW-1185">Reference proteome</keyword>
<sequence>MLFALIKPEIFAILWTQTIEDRGVDTMLRLSLTAMTCPASKGPAVLPSAKARMLLKPFDAQPPRRDGAVLPGQDSDPLARGWKSGLWVGRSEESNTNLSDAIRVRSYKTQWDGKETERYYYLGETSTVVDVEQILGKARCSSWQRSKVLGIKCLCIARTRFGEENGNHVRAGKVIRMRKELTESIFFIIAIVFDVIITIFILTLTFVSIAVAVSFKGTLNRMLWFERTVLDAMTGSI</sequence>
<organism evidence="2 3">
    <name type="scientific">Bos mutus</name>
    <name type="common">wild yak</name>
    <dbReference type="NCBI Taxonomy" id="72004"/>
    <lineage>
        <taxon>Eukaryota</taxon>
        <taxon>Metazoa</taxon>
        <taxon>Chordata</taxon>
        <taxon>Craniata</taxon>
        <taxon>Vertebrata</taxon>
        <taxon>Euteleostomi</taxon>
        <taxon>Mammalia</taxon>
        <taxon>Eutheria</taxon>
        <taxon>Laurasiatheria</taxon>
        <taxon>Artiodactyla</taxon>
        <taxon>Ruminantia</taxon>
        <taxon>Pecora</taxon>
        <taxon>Bovidae</taxon>
        <taxon>Bovinae</taxon>
        <taxon>Bos</taxon>
    </lineage>
</organism>
<evidence type="ECO:0000256" key="1">
    <source>
        <dbReference type="SAM" id="Phobius"/>
    </source>
</evidence>
<gene>
    <name evidence="2" type="ORF">E5288_WYG014103</name>
</gene>
<name>A0A6B0S3M4_9CETA</name>
<reference evidence="2" key="1">
    <citation type="submission" date="2019-10" db="EMBL/GenBank/DDBJ databases">
        <title>The sequence and de novo assembly of the wild yak genome.</title>
        <authorList>
            <person name="Liu Y."/>
        </authorList>
    </citation>
    <scope>NUCLEOTIDE SEQUENCE [LARGE SCALE GENOMIC DNA]</scope>
    <source>
        <strain evidence="2">WY2019</strain>
    </source>
</reference>
<evidence type="ECO:0000313" key="3">
    <source>
        <dbReference type="Proteomes" id="UP000322234"/>
    </source>
</evidence>
<keyword evidence="1" id="KW-0472">Membrane</keyword>
<dbReference type="EMBL" id="VBQZ03000123">
    <property type="protein sequence ID" value="MXQ94954.1"/>
    <property type="molecule type" value="Genomic_DNA"/>
</dbReference>
<keyword evidence="1" id="KW-0812">Transmembrane</keyword>
<comment type="caution">
    <text evidence="2">The sequence shown here is derived from an EMBL/GenBank/DDBJ whole genome shotgun (WGS) entry which is preliminary data.</text>
</comment>
<dbReference type="Proteomes" id="UP000322234">
    <property type="component" value="Unassembled WGS sequence"/>
</dbReference>
<keyword evidence="1" id="KW-1133">Transmembrane helix</keyword>
<feature type="transmembrane region" description="Helical" evidence="1">
    <location>
        <begin position="185"/>
        <end position="215"/>
    </location>
</feature>
<proteinExistence type="predicted"/>
<evidence type="ECO:0000313" key="2">
    <source>
        <dbReference type="EMBL" id="MXQ94954.1"/>
    </source>
</evidence>
<protein>
    <submittedName>
        <fullName evidence="2">Uncharacterized protein</fullName>
    </submittedName>
</protein>
<dbReference type="AlphaFoldDB" id="A0A6B0S3M4"/>